<evidence type="ECO:0000313" key="2">
    <source>
        <dbReference type="EMBL" id="MPN19603.1"/>
    </source>
</evidence>
<proteinExistence type="predicted"/>
<dbReference type="InterPro" id="IPR000836">
    <property type="entry name" value="PRTase_dom"/>
</dbReference>
<dbReference type="PANTHER" id="PTHR43864:SF2">
    <property type="entry name" value="PUR OPERON REPRESSOR"/>
    <property type="match status" value="1"/>
</dbReference>
<dbReference type="CDD" id="cd06223">
    <property type="entry name" value="PRTases_typeI"/>
    <property type="match status" value="1"/>
</dbReference>
<protein>
    <submittedName>
        <fullName evidence="2">Pur operon repressor</fullName>
    </submittedName>
</protein>
<accession>A0A645G6N1</accession>
<organism evidence="2">
    <name type="scientific">bioreactor metagenome</name>
    <dbReference type="NCBI Taxonomy" id="1076179"/>
    <lineage>
        <taxon>unclassified sequences</taxon>
        <taxon>metagenomes</taxon>
        <taxon>ecological metagenomes</taxon>
    </lineage>
</organism>
<dbReference type="Pfam" id="PF00156">
    <property type="entry name" value="Pribosyltran"/>
    <property type="match status" value="1"/>
</dbReference>
<gene>
    <name evidence="2" type="primary">purR_69</name>
    <name evidence="2" type="ORF">SDC9_166975</name>
</gene>
<dbReference type="AlphaFoldDB" id="A0A645G6N1"/>
<dbReference type="SUPFAM" id="SSF53271">
    <property type="entry name" value="PRTase-like"/>
    <property type="match status" value="1"/>
</dbReference>
<reference evidence="2" key="1">
    <citation type="submission" date="2019-08" db="EMBL/GenBank/DDBJ databases">
        <authorList>
            <person name="Kucharzyk K."/>
            <person name="Murdoch R.W."/>
            <person name="Higgins S."/>
            <person name="Loffler F."/>
        </authorList>
    </citation>
    <scope>NUCLEOTIDE SEQUENCE</scope>
</reference>
<evidence type="ECO:0000259" key="1">
    <source>
        <dbReference type="Pfam" id="PF00156"/>
    </source>
</evidence>
<name>A0A645G6N1_9ZZZZ</name>
<sequence>MNVPLVIARRQSKVYEGSAVNINYPGGKGAIETMSLSRRAVKTGQRALIVDDLIRGGGTARGLISLMDEFNVEVIGLSFVLAQDTPPRRPIENEKTLLLFSGGGEDEPLSIRPADWITSGI</sequence>
<feature type="domain" description="Phosphoribosyltransferase" evidence="1">
    <location>
        <begin position="4"/>
        <end position="96"/>
    </location>
</feature>
<dbReference type="InterPro" id="IPR050118">
    <property type="entry name" value="Pur/Pyrimidine_PRTase"/>
</dbReference>
<dbReference type="PANTHER" id="PTHR43864">
    <property type="entry name" value="HYPOXANTHINE/GUANINE PHOSPHORIBOSYLTRANSFERASE"/>
    <property type="match status" value="1"/>
</dbReference>
<dbReference type="EMBL" id="VSSQ01067193">
    <property type="protein sequence ID" value="MPN19603.1"/>
    <property type="molecule type" value="Genomic_DNA"/>
</dbReference>
<dbReference type="InterPro" id="IPR029057">
    <property type="entry name" value="PRTase-like"/>
</dbReference>
<dbReference type="Gene3D" id="3.40.50.2020">
    <property type="match status" value="1"/>
</dbReference>
<comment type="caution">
    <text evidence="2">The sequence shown here is derived from an EMBL/GenBank/DDBJ whole genome shotgun (WGS) entry which is preliminary data.</text>
</comment>